<reference evidence="5" key="3">
    <citation type="journal article" date="2019" name="Int. J. Syst. Evol. Microbiol.">
        <title>The Global Catalogue of Microorganisms (GCM) 10K type strain sequencing project: providing services to taxonomists for standard genome sequencing and annotation.</title>
        <authorList>
            <consortium name="The Broad Institute Genomics Platform"/>
            <consortium name="The Broad Institute Genome Sequencing Center for Infectious Disease"/>
            <person name="Wu L."/>
            <person name="Ma J."/>
        </authorList>
    </citation>
    <scope>NUCLEOTIDE SEQUENCE [LARGE SCALE GENOMIC DNA]</scope>
    <source>
        <strain evidence="5">CGMCC 1.11013</strain>
    </source>
</reference>
<dbReference type="PANTHER" id="PTHR42686:SF1">
    <property type="entry name" value="GH17980P-RELATED"/>
    <property type="match status" value="1"/>
</dbReference>
<proteinExistence type="predicted"/>
<keyword evidence="5" id="KW-1185">Reference proteome</keyword>
<evidence type="ECO:0000259" key="1">
    <source>
        <dbReference type="Pfam" id="PF00248"/>
    </source>
</evidence>
<reference evidence="3 4" key="2">
    <citation type="submission" date="2014-03" db="EMBL/GenBank/DDBJ databases">
        <title>Draft Genome Sequences of Four Burkholderia Strains.</title>
        <authorList>
            <person name="Liu X.Y."/>
            <person name="Li C.X."/>
            <person name="Xu J.H."/>
        </authorList>
    </citation>
    <scope>NUCLEOTIDE SEQUENCE [LARGE SCALE GENOMIC DNA]</scope>
    <source>
        <strain evidence="3 4">R27</strain>
    </source>
</reference>
<dbReference type="GO" id="GO:0005829">
    <property type="term" value="C:cytosol"/>
    <property type="evidence" value="ECO:0007669"/>
    <property type="project" value="TreeGrafter"/>
</dbReference>
<organism evidence="3 4">
    <name type="scientific">Caballeronia grimmiae</name>
    <dbReference type="NCBI Taxonomy" id="1071679"/>
    <lineage>
        <taxon>Bacteria</taxon>
        <taxon>Pseudomonadati</taxon>
        <taxon>Pseudomonadota</taxon>
        <taxon>Betaproteobacteria</taxon>
        <taxon>Burkholderiales</taxon>
        <taxon>Burkholderiaceae</taxon>
        <taxon>Caballeronia</taxon>
    </lineage>
</organism>
<dbReference type="RefSeq" id="WP_052005931.1">
    <property type="nucleotide sequence ID" value="NZ_BMEG01000005.1"/>
</dbReference>
<dbReference type="InterPro" id="IPR023210">
    <property type="entry name" value="NADP_OxRdtase_dom"/>
</dbReference>
<dbReference type="CDD" id="cd19162">
    <property type="entry name" value="AKR_FDH"/>
    <property type="match status" value="1"/>
</dbReference>
<dbReference type="EMBL" id="JFHE01000026">
    <property type="protein sequence ID" value="KDR30474.1"/>
    <property type="molecule type" value="Genomic_DNA"/>
</dbReference>
<evidence type="ECO:0000313" key="4">
    <source>
        <dbReference type="Proteomes" id="UP000027439"/>
    </source>
</evidence>
<feature type="domain" description="NADP-dependent oxidoreductase" evidence="1">
    <location>
        <begin position="17"/>
        <end position="313"/>
    </location>
</feature>
<dbReference type="AlphaFoldDB" id="A0A069NS77"/>
<protein>
    <submittedName>
        <fullName evidence="3">Aldo/keto reductase</fullName>
    </submittedName>
    <submittedName>
        <fullName evidence="2">D-threo-aldose 1-dehydrogenase</fullName>
    </submittedName>
</protein>
<dbReference type="Pfam" id="PF00248">
    <property type="entry name" value="Aldo_ket_red"/>
    <property type="match status" value="1"/>
</dbReference>
<dbReference type="STRING" id="1071679.BG57_14480"/>
<dbReference type="PANTHER" id="PTHR42686">
    <property type="entry name" value="GH17980P-RELATED"/>
    <property type="match status" value="1"/>
</dbReference>
<dbReference type="Gene3D" id="3.20.20.100">
    <property type="entry name" value="NADP-dependent oxidoreductase domain"/>
    <property type="match status" value="1"/>
</dbReference>
<gene>
    <name evidence="3" type="ORF">BG57_14480</name>
    <name evidence="2" type="ORF">GCM10010985_31390</name>
</gene>
<dbReference type="InterPro" id="IPR036812">
    <property type="entry name" value="NAD(P)_OxRdtase_dom_sf"/>
</dbReference>
<reference evidence="2" key="4">
    <citation type="submission" date="2024-05" db="EMBL/GenBank/DDBJ databases">
        <authorList>
            <person name="Sun Q."/>
            <person name="Zhou Y."/>
        </authorList>
    </citation>
    <scope>NUCLEOTIDE SEQUENCE</scope>
    <source>
        <strain evidence="2">CGMCC 1.11013</strain>
    </source>
</reference>
<evidence type="ECO:0000313" key="3">
    <source>
        <dbReference type="EMBL" id="KDR30474.1"/>
    </source>
</evidence>
<dbReference type="OrthoDB" id="9768851at2"/>
<comment type="caution">
    <text evidence="3">The sequence shown here is derived from an EMBL/GenBank/DDBJ whole genome shotgun (WGS) entry which is preliminary data.</text>
</comment>
<dbReference type="EMBL" id="BMEG01000005">
    <property type="protein sequence ID" value="GGD74635.1"/>
    <property type="molecule type" value="Genomic_DNA"/>
</dbReference>
<dbReference type="InterPro" id="IPR020471">
    <property type="entry name" value="AKR"/>
</dbReference>
<dbReference type="InterPro" id="IPR044477">
    <property type="entry name" value="FDH-like"/>
</dbReference>
<name>A0A069NS77_9BURK</name>
<dbReference type="SUPFAM" id="SSF51430">
    <property type="entry name" value="NAD(P)-linked oxidoreductase"/>
    <property type="match status" value="1"/>
</dbReference>
<reference evidence="2" key="1">
    <citation type="journal article" date="2014" name="Int. J. Syst. Evol. Microbiol.">
        <title>Complete genome of a new Firmicutes species belonging to the dominant human colonic microbiota ('Ruminococcus bicirculans') reveals two chromosomes and a selective capacity to utilize plant glucans.</title>
        <authorList>
            <consortium name="NISC Comparative Sequencing Program"/>
            <person name="Wegmann U."/>
            <person name="Louis P."/>
            <person name="Goesmann A."/>
            <person name="Henrissat B."/>
            <person name="Duncan S.H."/>
            <person name="Flint H.J."/>
        </authorList>
    </citation>
    <scope>NUCLEOTIDE SEQUENCE</scope>
    <source>
        <strain evidence="2">CGMCC 1.11013</strain>
    </source>
</reference>
<dbReference type="eggNOG" id="COG0667">
    <property type="taxonomic scope" value="Bacteria"/>
</dbReference>
<dbReference type="Proteomes" id="UP000027439">
    <property type="component" value="Unassembled WGS sequence"/>
</dbReference>
<evidence type="ECO:0000313" key="2">
    <source>
        <dbReference type="EMBL" id="GGD74635.1"/>
    </source>
</evidence>
<accession>A0A069NS77</accession>
<dbReference type="Proteomes" id="UP000597138">
    <property type="component" value="Unassembled WGS sequence"/>
</dbReference>
<evidence type="ECO:0000313" key="5">
    <source>
        <dbReference type="Proteomes" id="UP000597138"/>
    </source>
</evidence>
<sequence>MHTKIVEHKGTVKFPRVGVGAGSLANAAGEQAFFNMIHAAWASGVRYFDTSAAYLGGESEQRLGAALEAYPRDELYVSTKLGRYLSQPGASSLPGASDFYLDYTFDTTLRSVERSLSRLKVDRLDAVFIHDLDPGFAQTAYREELKTAVEGAFPALQRLKDEKVVGAIGVASMDWQACLDFAELADVDVVMPAGEYSLLRTRSTALLEHCVEKGIAWIAASPFNSGILATGPLPNAFYNMRPATRQVLSQTEGLECICRRHDVSLATAALNFPLRHPAVSTIVFGAKTADEFNESFARLSESLSDQFWQEMDTFLVETKDWEKHN</sequence>
<dbReference type="GO" id="GO:0016491">
    <property type="term" value="F:oxidoreductase activity"/>
    <property type="evidence" value="ECO:0007669"/>
    <property type="project" value="InterPro"/>
</dbReference>